<evidence type="ECO:0000313" key="3">
    <source>
        <dbReference type="Proteomes" id="UP001291912"/>
    </source>
</evidence>
<feature type="region of interest" description="Disordered" evidence="1">
    <location>
        <begin position="244"/>
        <end position="274"/>
    </location>
</feature>
<protein>
    <submittedName>
        <fullName evidence="2">Uncharacterized protein</fullName>
    </submittedName>
</protein>
<organism evidence="2 3">
    <name type="scientific">Microbacterium aquimaris</name>
    <dbReference type="NCBI Taxonomy" id="459816"/>
    <lineage>
        <taxon>Bacteria</taxon>
        <taxon>Bacillati</taxon>
        <taxon>Actinomycetota</taxon>
        <taxon>Actinomycetes</taxon>
        <taxon>Micrococcales</taxon>
        <taxon>Microbacteriaceae</taxon>
        <taxon>Microbacterium</taxon>
    </lineage>
</organism>
<evidence type="ECO:0000256" key="1">
    <source>
        <dbReference type="SAM" id="MobiDB-lite"/>
    </source>
</evidence>
<gene>
    <name evidence="2" type="ORF">R2Q92_03330</name>
</gene>
<name>A0ABU5N426_9MICO</name>
<reference evidence="2 3" key="1">
    <citation type="submission" date="2023-10" db="EMBL/GenBank/DDBJ databases">
        <title>Microbacterium xanthum sp. nov., isolated from seaweed.</title>
        <authorList>
            <person name="Lee S.D."/>
        </authorList>
    </citation>
    <scope>NUCLEOTIDE SEQUENCE [LARGE SCALE GENOMIC DNA]</scope>
    <source>
        <strain evidence="2 3">KCTC 19124</strain>
    </source>
</reference>
<comment type="caution">
    <text evidence="2">The sequence shown here is derived from an EMBL/GenBank/DDBJ whole genome shotgun (WGS) entry which is preliminary data.</text>
</comment>
<sequence>MAESEWRPVHGVLMTSEPIEAYGGVAFPAALLRSFAENLDGGQFPFHLDHDLTKPIRTRHFEVLVQDRSDGIAELRFRAEMHVDDVHFIDSHPAMSATVMRPLARDEHSPHQADAPFQLSADHAWFGDEALIGAEEQLILRGVPAERLVVQRAYQFAVAPDPQIYIDVALTILLSVGANALWDGIKLLFARRRTPPGGDPTTPTTVNIEITDDTRVLRAVVATDDHDVAERAIDSLEVVAREFQRGGRSADGTSESAVPTTTWDDPNRRWTPPS</sequence>
<keyword evidence="3" id="KW-1185">Reference proteome</keyword>
<dbReference type="Proteomes" id="UP001291912">
    <property type="component" value="Unassembled WGS sequence"/>
</dbReference>
<accession>A0ABU5N426</accession>
<evidence type="ECO:0000313" key="2">
    <source>
        <dbReference type="EMBL" id="MDZ8160853.1"/>
    </source>
</evidence>
<feature type="compositionally biased region" description="Polar residues" evidence="1">
    <location>
        <begin position="251"/>
        <end position="264"/>
    </location>
</feature>
<dbReference type="RefSeq" id="WP_194423531.1">
    <property type="nucleotide sequence ID" value="NZ_BAAAPT010000001.1"/>
</dbReference>
<proteinExistence type="predicted"/>
<dbReference type="EMBL" id="JAWJYN010000001">
    <property type="protein sequence ID" value="MDZ8160853.1"/>
    <property type="molecule type" value="Genomic_DNA"/>
</dbReference>